<protein>
    <submittedName>
        <fullName evidence="1">Uncharacterized protein</fullName>
    </submittedName>
</protein>
<organism evidence="1 2">
    <name type="scientific">Xylaria bambusicola</name>
    <dbReference type="NCBI Taxonomy" id="326684"/>
    <lineage>
        <taxon>Eukaryota</taxon>
        <taxon>Fungi</taxon>
        <taxon>Dikarya</taxon>
        <taxon>Ascomycota</taxon>
        <taxon>Pezizomycotina</taxon>
        <taxon>Sordariomycetes</taxon>
        <taxon>Xylariomycetidae</taxon>
        <taxon>Xylariales</taxon>
        <taxon>Xylariaceae</taxon>
        <taxon>Xylaria</taxon>
    </lineage>
</organism>
<sequence length="72" mass="7886">MARATLTTETDSRTAVERQVSVAMNVLELITFPSLGPEFAGILAVYILPTMHSIDAIADRLPLGHVYWGFPI</sequence>
<keyword evidence="2" id="KW-1185">Reference proteome</keyword>
<proteinExistence type="predicted"/>
<gene>
    <name evidence="1" type="ORF">RRF57_005055</name>
</gene>
<dbReference type="AlphaFoldDB" id="A0AAN7UBG0"/>
<dbReference type="EMBL" id="JAWHQM010000011">
    <property type="protein sequence ID" value="KAK5629340.1"/>
    <property type="molecule type" value="Genomic_DNA"/>
</dbReference>
<evidence type="ECO:0000313" key="2">
    <source>
        <dbReference type="Proteomes" id="UP001305414"/>
    </source>
</evidence>
<name>A0AAN7UBG0_9PEZI</name>
<dbReference type="Proteomes" id="UP001305414">
    <property type="component" value="Unassembled WGS sequence"/>
</dbReference>
<accession>A0AAN7UBG0</accession>
<comment type="caution">
    <text evidence="1">The sequence shown here is derived from an EMBL/GenBank/DDBJ whole genome shotgun (WGS) entry which is preliminary data.</text>
</comment>
<reference evidence="1 2" key="1">
    <citation type="submission" date="2023-10" db="EMBL/GenBank/DDBJ databases">
        <title>Draft genome sequence of Xylaria bambusicola isolate GMP-LS, the root and basal stem rot pathogen of sugarcane in Indonesia.</title>
        <authorList>
            <person name="Selvaraj P."/>
            <person name="Muralishankar V."/>
            <person name="Muruganantham S."/>
            <person name="Sp S."/>
            <person name="Haryani S."/>
            <person name="Lau K.J.X."/>
            <person name="Naqvi N.I."/>
        </authorList>
    </citation>
    <scope>NUCLEOTIDE SEQUENCE [LARGE SCALE GENOMIC DNA]</scope>
    <source>
        <strain evidence="1">GMP-LS</strain>
    </source>
</reference>
<evidence type="ECO:0000313" key="1">
    <source>
        <dbReference type="EMBL" id="KAK5629340.1"/>
    </source>
</evidence>